<sequence length="22" mass="2763">MIWRLKLCKLATNRNPFDWQKT</sequence>
<name>A0A2P2PKU9_RHIMU</name>
<evidence type="ECO:0000313" key="1">
    <source>
        <dbReference type="EMBL" id="MBX55363.1"/>
    </source>
</evidence>
<protein>
    <submittedName>
        <fullName evidence="1">Uncharacterized protein</fullName>
    </submittedName>
</protein>
<proteinExistence type="predicted"/>
<dbReference type="AlphaFoldDB" id="A0A2P2PKU9"/>
<dbReference type="EMBL" id="GGEC01074879">
    <property type="protein sequence ID" value="MBX55363.1"/>
    <property type="molecule type" value="Transcribed_RNA"/>
</dbReference>
<accession>A0A2P2PKU9</accession>
<reference evidence="1" key="1">
    <citation type="submission" date="2018-02" db="EMBL/GenBank/DDBJ databases">
        <title>Rhizophora mucronata_Transcriptome.</title>
        <authorList>
            <person name="Meera S.P."/>
            <person name="Sreeshan A."/>
            <person name="Augustine A."/>
        </authorList>
    </citation>
    <scope>NUCLEOTIDE SEQUENCE</scope>
    <source>
        <tissue evidence="1">Leaf</tissue>
    </source>
</reference>
<organism evidence="1">
    <name type="scientific">Rhizophora mucronata</name>
    <name type="common">Asiatic mangrove</name>
    <dbReference type="NCBI Taxonomy" id="61149"/>
    <lineage>
        <taxon>Eukaryota</taxon>
        <taxon>Viridiplantae</taxon>
        <taxon>Streptophyta</taxon>
        <taxon>Embryophyta</taxon>
        <taxon>Tracheophyta</taxon>
        <taxon>Spermatophyta</taxon>
        <taxon>Magnoliopsida</taxon>
        <taxon>eudicotyledons</taxon>
        <taxon>Gunneridae</taxon>
        <taxon>Pentapetalae</taxon>
        <taxon>rosids</taxon>
        <taxon>fabids</taxon>
        <taxon>Malpighiales</taxon>
        <taxon>Rhizophoraceae</taxon>
        <taxon>Rhizophora</taxon>
    </lineage>
</organism>